<reference evidence="3 4" key="1">
    <citation type="submission" date="2018-11" db="EMBL/GenBank/DDBJ databases">
        <authorList>
            <consortium name="Pathogen Informatics"/>
        </authorList>
    </citation>
    <scope>NUCLEOTIDE SEQUENCE [LARGE SCALE GENOMIC DNA]</scope>
</reference>
<protein>
    <submittedName>
        <fullName evidence="3">Uncharacterized protein</fullName>
    </submittedName>
</protein>
<evidence type="ECO:0000313" key="4">
    <source>
        <dbReference type="Proteomes" id="UP000281553"/>
    </source>
</evidence>
<feature type="coiled-coil region" evidence="1">
    <location>
        <begin position="27"/>
        <end position="93"/>
    </location>
</feature>
<feature type="compositionally biased region" description="Polar residues" evidence="2">
    <location>
        <begin position="227"/>
        <end position="242"/>
    </location>
</feature>
<evidence type="ECO:0000256" key="1">
    <source>
        <dbReference type="SAM" id="Coils"/>
    </source>
</evidence>
<sequence>MEAERRQLQEELDRRLAECNSAHSKSIAELESARDALTVKLTDAETRSTQLGTELDAMTQRFRTTDRFLNEQLQEREQEREEFQTRIDLLSGQIDFKTRCEGAALNAFVTLIQNVIAALKRAHASSPTNPLPPKPTENGFLTPDSSQVKPNSPGVFKSSPDSLPEPQTERMRPSVRHAINGSWQDTSSNFDAGSSDVDDALSFELSVHPRRCSSPSVAPTLEIRPSTVNHQRSSVLSPQSGESKTDACVGDSSVKYVDTGVSPMALPRTSEIGQSAKRGSVCSVPPDISPGNSALNLSLEMRHTTLMDELVSEPVLMISPFLFGAMTVLSGYCAPS</sequence>
<feature type="region of interest" description="Disordered" evidence="2">
    <location>
        <begin position="227"/>
        <end position="248"/>
    </location>
</feature>
<keyword evidence="1" id="KW-0175">Coiled coil</keyword>
<organism evidence="3 4">
    <name type="scientific">Dibothriocephalus latus</name>
    <name type="common">Fish tapeworm</name>
    <name type="synonym">Diphyllobothrium latum</name>
    <dbReference type="NCBI Taxonomy" id="60516"/>
    <lineage>
        <taxon>Eukaryota</taxon>
        <taxon>Metazoa</taxon>
        <taxon>Spiralia</taxon>
        <taxon>Lophotrochozoa</taxon>
        <taxon>Platyhelminthes</taxon>
        <taxon>Cestoda</taxon>
        <taxon>Eucestoda</taxon>
        <taxon>Diphyllobothriidea</taxon>
        <taxon>Diphyllobothriidae</taxon>
        <taxon>Dibothriocephalus</taxon>
    </lineage>
</organism>
<accession>A0A3P7LRB3</accession>
<dbReference type="AlphaFoldDB" id="A0A3P7LRB3"/>
<name>A0A3P7LRB3_DIBLA</name>
<dbReference type="EMBL" id="UYRU01058584">
    <property type="protein sequence ID" value="VDN14207.1"/>
    <property type="molecule type" value="Genomic_DNA"/>
</dbReference>
<dbReference type="Proteomes" id="UP000281553">
    <property type="component" value="Unassembled WGS sequence"/>
</dbReference>
<feature type="region of interest" description="Disordered" evidence="2">
    <location>
        <begin position="124"/>
        <end position="171"/>
    </location>
</feature>
<gene>
    <name evidence="3" type="ORF">DILT_LOCUS10038</name>
</gene>
<evidence type="ECO:0000256" key="2">
    <source>
        <dbReference type="SAM" id="MobiDB-lite"/>
    </source>
</evidence>
<proteinExistence type="predicted"/>
<keyword evidence="4" id="KW-1185">Reference proteome</keyword>
<dbReference type="OrthoDB" id="10554252at2759"/>
<evidence type="ECO:0000313" key="3">
    <source>
        <dbReference type="EMBL" id="VDN14207.1"/>
    </source>
</evidence>